<reference evidence="3" key="3">
    <citation type="submission" date="2018-08" db="UniProtKB">
        <authorList>
            <consortium name="EnsemblPlants"/>
        </authorList>
    </citation>
    <scope>IDENTIFICATION</scope>
    <source>
        <strain evidence="3">cv. Bd21</strain>
    </source>
</reference>
<keyword evidence="4" id="KW-1185">Reference proteome</keyword>
<evidence type="ECO:0000313" key="2">
    <source>
        <dbReference type="EMBL" id="PNT68249.1"/>
    </source>
</evidence>
<accession>A0A2K2D1U5</accession>
<evidence type="ECO:0000256" key="1">
    <source>
        <dbReference type="SAM" id="MobiDB-lite"/>
    </source>
</evidence>
<reference evidence="2 3" key="1">
    <citation type="journal article" date="2010" name="Nature">
        <title>Genome sequencing and analysis of the model grass Brachypodium distachyon.</title>
        <authorList>
            <consortium name="International Brachypodium Initiative"/>
        </authorList>
    </citation>
    <scope>NUCLEOTIDE SEQUENCE [LARGE SCALE GENOMIC DNA]</scope>
    <source>
        <strain evidence="2 3">Bd21</strain>
    </source>
</reference>
<feature type="region of interest" description="Disordered" evidence="1">
    <location>
        <begin position="29"/>
        <end position="79"/>
    </location>
</feature>
<dbReference type="EMBL" id="CM000882">
    <property type="protein sequence ID" value="PNT68249.1"/>
    <property type="molecule type" value="Genomic_DNA"/>
</dbReference>
<sequence>MAIIFGASMATSKYAKSGNDPIAVEVLDVEDGQDTPNESGTKVNMSPNMGESANANAGESSHNKQPPRKKAKIEAKDEDPMLSTIKFGLERIAAALEKGAGGGDEIPEVKGRVEINKNFSYANSQDLAEVEGHEDYH</sequence>
<feature type="compositionally biased region" description="Polar residues" evidence="1">
    <location>
        <begin position="34"/>
        <end position="64"/>
    </location>
</feature>
<protein>
    <submittedName>
        <fullName evidence="2 3">Uncharacterized protein</fullName>
    </submittedName>
</protein>
<dbReference type="Proteomes" id="UP000008810">
    <property type="component" value="Chromosome 3"/>
</dbReference>
<evidence type="ECO:0000313" key="3">
    <source>
        <dbReference type="EnsemblPlants" id="PNT68249"/>
    </source>
</evidence>
<organism evidence="2">
    <name type="scientific">Brachypodium distachyon</name>
    <name type="common">Purple false brome</name>
    <name type="synonym">Trachynia distachya</name>
    <dbReference type="NCBI Taxonomy" id="15368"/>
    <lineage>
        <taxon>Eukaryota</taxon>
        <taxon>Viridiplantae</taxon>
        <taxon>Streptophyta</taxon>
        <taxon>Embryophyta</taxon>
        <taxon>Tracheophyta</taxon>
        <taxon>Spermatophyta</taxon>
        <taxon>Magnoliopsida</taxon>
        <taxon>Liliopsida</taxon>
        <taxon>Poales</taxon>
        <taxon>Poaceae</taxon>
        <taxon>BOP clade</taxon>
        <taxon>Pooideae</taxon>
        <taxon>Stipodae</taxon>
        <taxon>Brachypodieae</taxon>
        <taxon>Brachypodium</taxon>
    </lineage>
</organism>
<dbReference type="AlphaFoldDB" id="A0A2K2D1U5"/>
<dbReference type="EnsemblPlants" id="PNT68249">
    <property type="protein sequence ID" value="PNT68249"/>
    <property type="gene ID" value="BRADI_3g37825v3"/>
</dbReference>
<dbReference type="PANTHER" id="PTHR47127">
    <property type="entry name" value="10A19I.15"/>
    <property type="match status" value="1"/>
</dbReference>
<dbReference type="Gramene" id="PNT68249">
    <property type="protein sequence ID" value="PNT68249"/>
    <property type="gene ID" value="BRADI_3g37825v3"/>
</dbReference>
<dbReference type="InParanoid" id="A0A2K2D1U5"/>
<proteinExistence type="predicted"/>
<gene>
    <name evidence="2" type="ORF">BRADI_3g37825v3</name>
</gene>
<name>A0A2K2D1U5_BRADI</name>
<evidence type="ECO:0000313" key="4">
    <source>
        <dbReference type="Proteomes" id="UP000008810"/>
    </source>
</evidence>
<reference evidence="2" key="2">
    <citation type="submission" date="2017-06" db="EMBL/GenBank/DDBJ databases">
        <title>WGS assembly of Brachypodium distachyon.</title>
        <authorList>
            <consortium name="The International Brachypodium Initiative"/>
            <person name="Lucas S."/>
            <person name="Harmon-Smith M."/>
            <person name="Lail K."/>
            <person name="Tice H."/>
            <person name="Grimwood J."/>
            <person name="Bruce D."/>
            <person name="Barry K."/>
            <person name="Shu S."/>
            <person name="Lindquist E."/>
            <person name="Wang M."/>
            <person name="Pitluck S."/>
            <person name="Vogel J.P."/>
            <person name="Garvin D.F."/>
            <person name="Mockler T.C."/>
            <person name="Schmutz J."/>
            <person name="Rokhsar D."/>
            <person name="Bevan M.W."/>
        </authorList>
    </citation>
    <scope>NUCLEOTIDE SEQUENCE</scope>
    <source>
        <strain evidence="2">Bd21</strain>
    </source>
</reference>